<comment type="caution">
    <text evidence="3">The sequence shown here is derived from an EMBL/GenBank/DDBJ whole genome shotgun (WGS) entry which is preliminary data.</text>
</comment>
<comment type="catalytic activity">
    <reaction evidence="2">
        <text>1D-myo-inositol hexakisphosphate + ATP = 1-diphospho-1D-myo-inositol 2,3,4,5,6-pentakisphosphate + ADP</text>
        <dbReference type="Rhea" id="RHEA:37459"/>
        <dbReference type="ChEBI" id="CHEBI:30616"/>
        <dbReference type="ChEBI" id="CHEBI:58130"/>
        <dbReference type="ChEBI" id="CHEBI:74946"/>
        <dbReference type="ChEBI" id="CHEBI:456216"/>
        <dbReference type="EC" id="2.7.4.24"/>
    </reaction>
    <physiologicalReaction direction="left-to-right" evidence="2">
        <dbReference type="Rhea" id="RHEA:37460"/>
    </physiologicalReaction>
</comment>
<reference evidence="3 4" key="1">
    <citation type="submission" date="2021-03" db="EMBL/GenBank/DDBJ databases">
        <authorList>
            <person name="King G.J."/>
            <person name="Bancroft I."/>
            <person name="Baten A."/>
            <person name="Bloomfield J."/>
            <person name="Borpatragohain P."/>
            <person name="He Z."/>
            <person name="Irish N."/>
            <person name="Irwin J."/>
            <person name="Liu K."/>
            <person name="Mauleon R.P."/>
            <person name="Moore J."/>
            <person name="Morris R."/>
            <person name="Ostergaard L."/>
            <person name="Wang B."/>
            <person name="Wells R."/>
        </authorList>
    </citation>
    <scope>NUCLEOTIDE SEQUENCE [LARGE SCALE GENOMIC DNA]</scope>
    <source>
        <strain evidence="3">R-o-18</strain>
        <tissue evidence="3">Leaf</tissue>
    </source>
</reference>
<comment type="catalytic activity">
    <reaction evidence="1">
        <text>5-diphospho-1D-myo-inositol 1,2,3,4,6-pentakisphosphate + ATP + H(+) = 1,5-bis(diphospho)-1D-myo-inositol 2,3,4,6-tetrakisphosphate + ADP</text>
        <dbReference type="Rhea" id="RHEA:10276"/>
        <dbReference type="ChEBI" id="CHEBI:15378"/>
        <dbReference type="ChEBI" id="CHEBI:30616"/>
        <dbReference type="ChEBI" id="CHEBI:58628"/>
        <dbReference type="ChEBI" id="CHEBI:77983"/>
        <dbReference type="ChEBI" id="CHEBI:456216"/>
        <dbReference type="EC" id="2.7.4.24"/>
    </reaction>
    <physiologicalReaction direction="left-to-right" evidence="1">
        <dbReference type="Rhea" id="RHEA:10277"/>
    </physiologicalReaction>
</comment>
<dbReference type="PANTHER" id="PTHR12750">
    <property type="entry name" value="DIPHOSPHOINOSITOL PENTAKISPHOSPHATE KINASE"/>
    <property type="match status" value="1"/>
</dbReference>
<evidence type="ECO:0000313" key="3">
    <source>
        <dbReference type="EMBL" id="KAG5389077.1"/>
    </source>
</evidence>
<evidence type="ECO:0000256" key="2">
    <source>
        <dbReference type="ARBA" id="ARBA00034629"/>
    </source>
</evidence>
<accession>A0ABQ7LRC0</accession>
<dbReference type="Proteomes" id="UP000823674">
    <property type="component" value="Chromosome A08"/>
</dbReference>
<protein>
    <submittedName>
        <fullName evidence="3">Uncharacterized protein</fullName>
    </submittedName>
</protein>
<dbReference type="InterPro" id="IPR037446">
    <property type="entry name" value="His_Pase_VIP1"/>
</dbReference>
<proteinExistence type="predicted"/>
<organism evidence="3 4">
    <name type="scientific">Brassica rapa subsp. trilocularis</name>
    <dbReference type="NCBI Taxonomy" id="1813537"/>
    <lineage>
        <taxon>Eukaryota</taxon>
        <taxon>Viridiplantae</taxon>
        <taxon>Streptophyta</taxon>
        <taxon>Embryophyta</taxon>
        <taxon>Tracheophyta</taxon>
        <taxon>Spermatophyta</taxon>
        <taxon>Magnoliopsida</taxon>
        <taxon>eudicotyledons</taxon>
        <taxon>Gunneridae</taxon>
        <taxon>Pentapetalae</taxon>
        <taxon>rosids</taxon>
        <taxon>malvids</taxon>
        <taxon>Brassicales</taxon>
        <taxon>Brassicaceae</taxon>
        <taxon>Brassiceae</taxon>
        <taxon>Brassica</taxon>
    </lineage>
</organism>
<dbReference type="EMBL" id="JADBGQ010000007">
    <property type="protein sequence ID" value="KAG5389077.1"/>
    <property type="molecule type" value="Genomic_DNA"/>
</dbReference>
<evidence type="ECO:0000256" key="1">
    <source>
        <dbReference type="ARBA" id="ARBA00033696"/>
    </source>
</evidence>
<dbReference type="PANTHER" id="PTHR12750:SF9">
    <property type="entry name" value="INOSITOL HEXAKISPHOSPHATE AND DIPHOSPHOINOSITOL-PENTAKISPHOSPHATE KINASE"/>
    <property type="match status" value="1"/>
</dbReference>
<gene>
    <name evidence="3" type="primary">A08p011080.1_BraROA</name>
    <name evidence="3" type="ORF">IGI04_030618</name>
</gene>
<sequence>MCLEAKAPHHQVVRVIVIQKTLIEHAEKLRQVKAVLKSRELFGMAHGGNFSGIYRKVQLKPLKWDGECEEERPVEALMILKYGGVLTHAGKVALSRVKSRSGLKILITGKEGKPKTKTLNVVYKQICQNIP</sequence>
<evidence type="ECO:0000313" key="4">
    <source>
        <dbReference type="Proteomes" id="UP000823674"/>
    </source>
</evidence>
<name>A0ABQ7LRC0_BRACM</name>
<keyword evidence="4" id="KW-1185">Reference proteome</keyword>